<reference evidence="1" key="1">
    <citation type="journal article" date="2014" name="Front. Microbiol.">
        <title>High frequency of phylogenetically diverse reductive dehalogenase-homologous genes in deep subseafloor sedimentary metagenomes.</title>
        <authorList>
            <person name="Kawai M."/>
            <person name="Futagami T."/>
            <person name="Toyoda A."/>
            <person name="Takaki Y."/>
            <person name="Nishi S."/>
            <person name="Hori S."/>
            <person name="Arai W."/>
            <person name="Tsubouchi T."/>
            <person name="Morono Y."/>
            <person name="Uchiyama I."/>
            <person name="Ito T."/>
            <person name="Fujiyama A."/>
            <person name="Inagaki F."/>
            <person name="Takami H."/>
        </authorList>
    </citation>
    <scope>NUCLEOTIDE SEQUENCE</scope>
    <source>
        <strain evidence="1">Expedition CK06-06</strain>
    </source>
</reference>
<feature type="non-terminal residue" evidence="1">
    <location>
        <position position="122"/>
    </location>
</feature>
<evidence type="ECO:0000313" key="1">
    <source>
        <dbReference type="EMBL" id="GAG54767.1"/>
    </source>
</evidence>
<name>X0Z8T5_9ZZZZ</name>
<organism evidence="1">
    <name type="scientific">marine sediment metagenome</name>
    <dbReference type="NCBI Taxonomy" id="412755"/>
    <lineage>
        <taxon>unclassified sequences</taxon>
        <taxon>metagenomes</taxon>
        <taxon>ecological metagenomes</taxon>
    </lineage>
</organism>
<dbReference type="AlphaFoldDB" id="X0Z8T5"/>
<accession>X0Z8T5</accession>
<dbReference type="EMBL" id="BART01004579">
    <property type="protein sequence ID" value="GAG54767.1"/>
    <property type="molecule type" value="Genomic_DNA"/>
</dbReference>
<proteinExistence type="predicted"/>
<comment type="caution">
    <text evidence="1">The sequence shown here is derived from an EMBL/GenBank/DDBJ whole genome shotgun (WGS) entry which is preliminary data.</text>
</comment>
<gene>
    <name evidence="1" type="ORF">S01H4_11376</name>
</gene>
<sequence length="122" mass="13524">MFWLAISRIRQHHSIIDCAHYFGYIKSVFNDNGIVADRFLKQTLGKAAQTINRVLVGFGLARGNRSRSPYNTKVSPGNIKLGLKSPDQAGDICTLGTVVSMQFIEYEIAQALRIANIVLPDT</sequence>
<protein>
    <submittedName>
        <fullName evidence="1">Uncharacterized protein</fullName>
    </submittedName>
</protein>